<dbReference type="SUPFAM" id="SSF56935">
    <property type="entry name" value="Porins"/>
    <property type="match status" value="1"/>
</dbReference>
<feature type="region of interest" description="Disordered" evidence="5">
    <location>
        <begin position="25"/>
        <end position="51"/>
    </location>
</feature>
<feature type="domain" description="TonB-dependent receptor plug" evidence="8">
    <location>
        <begin position="70"/>
        <end position="170"/>
    </location>
</feature>
<dbReference type="InterPro" id="IPR012910">
    <property type="entry name" value="Plug_dom"/>
</dbReference>
<keyword evidence="2 4" id="KW-0472">Membrane</keyword>
<name>A0A840Y7D2_9SPHN</name>
<dbReference type="PANTHER" id="PTHR40980">
    <property type="entry name" value="PLUG DOMAIN-CONTAINING PROTEIN"/>
    <property type="match status" value="1"/>
</dbReference>
<feature type="chain" id="PRO_5032507593" evidence="6">
    <location>
        <begin position="26"/>
        <end position="921"/>
    </location>
</feature>
<keyword evidence="4" id="KW-0798">TonB box</keyword>
<dbReference type="EMBL" id="JACIJF010000001">
    <property type="protein sequence ID" value="MBB5709207.1"/>
    <property type="molecule type" value="Genomic_DNA"/>
</dbReference>
<dbReference type="InterPro" id="IPR010104">
    <property type="entry name" value="TonB_rcpt_bac"/>
</dbReference>
<dbReference type="GO" id="GO:0009279">
    <property type="term" value="C:cell outer membrane"/>
    <property type="evidence" value="ECO:0007669"/>
    <property type="project" value="UniProtKB-SubCell"/>
</dbReference>
<keyword evidence="6" id="KW-0732">Signal</keyword>
<dbReference type="InterPro" id="IPR037066">
    <property type="entry name" value="Plug_dom_sf"/>
</dbReference>
<evidence type="ECO:0000256" key="3">
    <source>
        <dbReference type="ARBA" id="ARBA00023237"/>
    </source>
</evidence>
<evidence type="ECO:0000256" key="1">
    <source>
        <dbReference type="ARBA" id="ARBA00004442"/>
    </source>
</evidence>
<dbReference type="Gene3D" id="2.40.170.20">
    <property type="entry name" value="TonB-dependent receptor, beta-barrel domain"/>
    <property type="match status" value="1"/>
</dbReference>
<dbReference type="Pfam" id="PF07715">
    <property type="entry name" value="Plug"/>
    <property type="match status" value="1"/>
</dbReference>
<feature type="domain" description="TonB-dependent receptor-like beta-barrel" evidence="7">
    <location>
        <begin position="434"/>
        <end position="883"/>
    </location>
</feature>
<accession>A0A840Y7D2</accession>
<feature type="compositionally biased region" description="Polar residues" evidence="5">
    <location>
        <begin position="25"/>
        <end position="41"/>
    </location>
</feature>
<dbReference type="PANTHER" id="PTHR40980:SF3">
    <property type="entry name" value="TONB-DEPENDENT RECEPTOR-LIKE BETA-BARREL DOMAIN-CONTAINING PROTEIN"/>
    <property type="match status" value="1"/>
</dbReference>
<comment type="similarity">
    <text evidence="4">Belongs to the TonB-dependent receptor family.</text>
</comment>
<dbReference type="Pfam" id="PF00593">
    <property type="entry name" value="TonB_dep_Rec_b-barrel"/>
    <property type="match status" value="1"/>
</dbReference>
<dbReference type="Proteomes" id="UP000527143">
    <property type="component" value="Unassembled WGS sequence"/>
</dbReference>
<evidence type="ECO:0000313" key="9">
    <source>
        <dbReference type="EMBL" id="MBB5709207.1"/>
    </source>
</evidence>
<keyword evidence="3" id="KW-0998">Cell outer membrane</keyword>
<dbReference type="RefSeq" id="WP_184083709.1">
    <property type="nucleotide sequence ID" value="NZ_JACIJF010000001.1"/>
</dbReference>
<keyword evidence="9" id="KW-0675">Receptor</keyword>
<proteinExistence type="inferred from homology"/>
<gene>
    <name evidence="9" type="ORF">FHT02_000413</name>
</gene>
<evidence type="ECO:0000313" key="10">
    <source>
        <dbReference type="Proteomes" id="UP000527143"/>
    </source>
</evidence>
<dbReference type="NCBIfam" id="TIGR01782">
    <property type="entry name" value="TonB-Xanth-Caul"/>
    <property type="match status" value="1"/>
</dbReference>
<keyword evidence="10" id="KW-1185">Reference proteome</keyword>
<dbReference type="Gene3D" id="2.170.130.10">
    <property type="entry name" value="TonB-dependent receptor, plug domain"/>
    <property type="match status" value="1"/>
</dbReference>
<evidence type="ECO:0000256" key="4">
    <source>
        <dbReference type="RuleBase" id="RU003357"/>
    </source>
</evidence>
<evidence type="ECO:0000256" key="6">
    <source>
        <dbReference type="SAM" id="SignalP"/>
    </source>
</evidence>
<dbReference type="AlphaFoldDB" id="A0A840Y7D2"/>
<organism evidence="9 10">
    <name type="scientific">Sphingomonas xinjiangensis</name>
    <dbReference type="NCBI Taxonomy" id="643568"/>
    <lineage>
        <taxon>Bacteria</taxon>
        <taxon>Pseudomonadati</taxon>
        <taxon>Pseudomonadota</taxon>
        <taxon>Alphaproteobacteria</taxon>
        <taxon>Sphingomonadales</taxon>
        <taxon>Sphingomonadaceae</taxon>
        <taxon>Sphingomonas</taxon>
    </lineage>
</organism>
<evidence type="ECO:0000256" key="5">
    <source>
        <dbReference type="SAM" id="MobiDB-lite"/>
    </source>
</evidence>
<evidence type="ECO:0000259" key="8">
    <source>
        <dbReference type="Pfam" id="PF07715"/>
    </source>
</evidence>
<feature type="signal peptide" evidence="6">
    <location>
        <begin position="1"/>
        <end position="25"/>
    </location>
</feature>
<protein>
    <submittedName>
        <fullName evidence="9">TonB-dependent receptor</fullName>
    </submittedName>
</protein>
<evidence type="ECO:0000259" key="7">
    <source>
        <dbReference type="Pfam" id="PF00593"/>
    </source>
</evidence>
<dbReference type="InterPro" id="IPR000531">
    <property type="entry name" value="Beta-barrel_TonB"/>
</dbReference>
<evidence type="ECO:0000256" key="2">
    <source>
        <dbReference type="ARBA" id="ARBA00023136"/>
    </source>
</evidence>
<reference evidence="9 10" key="1">
    <citation type="submission" date="2020-08" db="EMBL/GenBank/DDBJ databases">
        <title>Genomic Encyclopedia of Type Strains, Phase IV (KMG-IV): sequencing the most valuable type-strain genomes for metagenomic binning, comparative biology and taxonomic classification.</title>
        <authorList>
            <person name="Goeker M."/>
        </authorList>
    </citation>
    <scope>NUCLEOTIDE SEQUENCE [LARGE SCALE GENOMIC DNA]</scope>
    <source>
        <strain evidence="9 10">DSM 26736</strain>
    </source>
</reference>
<dbReference type="InterPro" id="IPR036942">
    <property type="entry name" value="Beta-barrel_TonB_sf"/>
</dbReference>
<comment type="caution">
    <text evidence="9">The sequence shown here is derived from an EMBL/GenBank/DDBJ whole genome shotgun (WGS) entry which is preliminary data.</text>
</comment>
<comment type="subcellular location">
    <subcellularLocation>
        <location evidence="1 4">Cell outer membrane</location>
    </subcellularLocation>
</comment>
<sequence>MTMHKGMLLSAVSSLTILCALPASAQTGSPEDQTASGQTETDPGPAAVSSDQDVVVTGYRRSLQSAQAIKRDSDQIVDAVVAEDIGKLPDNNASEALARITGVQVNRSSDEAGGVQVRGLPNLTTTYNGREVFTAELRNVALQDFPAGALAGLEVYKSTTADLIEGGIAGLINVRSRRPFDFDGFQIAGAFRGTYGDQAQKLDPNVNVLVTDRWETGIGDIGALVNFSYTQLHYLTSSRYINGNIVAPRAEQSVTGPRDFVLPESAGVYYDRGKRWRPSINGALQWRPAHNLELYAEGLWQAARTNVENDFVGLDLVNGNPALTNIVRDPDAPGQLQSVTATPNFAGGEDIDFSRSTRAGRTNTYQAAVGGRWEIDDRATLTTDFAYTDTSATYIDHNIDYAPSTGQSADIVFDVPGGDGGPQLTIPGFNALNPNNFILRGIWDRTSYAGGRGIQWRTDLKIKTEMPVITQLDFGFRYTDRDARLRSGGRYATLRPLGIRLSALPGADDGGPIHAGFRGSGDAQPFRRWYAPSRDAIFGNIDALRDLARSGLTQIGTPNALQELARYGPDIPPEIVNEQFDATEQSYAVYGQVHYDMELGSLRLDGVIGARIVNTVTEATGTGLVDGVPTPATSRQNYLDVLPNVSMRAHLTDQLQLRLSATETRTRPEFNQLSPALNINLNSTPLTGNSGNIGLQPIQSSNYDLSLEWYFTRTGSLTGAIFRRDVQGFITNLNVPVNDPLYGQVLINRPENGGRGRLQGAEVAFQTFFDFLPGWLSGFGTQLNATYIDASQALPAALGEAGQDTDVPGVSKWSYNAVGIYEKGPISARLAYNWRSRVTNFFATDRQGQLIGGEFNRPIERLDFSLSVTPAEMVTLTFDVSNITGTPFRALRDSPDQDGPGYPRDVRYDSRVFALGARFRF</sequence>